<dbReference type="InterPro" id="IPR020846">
    <property type="entry name" value="MFS_dom"/>
</dbReference>
<comment type="similarity">
    <text evidence="2">Belongs to the major facilitator superfamily. Monocarboxylate porter (TC 2.A.1.13) family.</text>
</comment>
<dbReference type="PANTHER" id="PTHR11360">
    <property type="entry name" value="MONOCARBOXYLATE TRANSPORTER"/>
    <property type="match status" value="1"/>
</dbReference>
<evidence type="ECO:0000256" key="2">
    <source>
        <dbReference type="ARBA" id="ARBA00006727"/>
    </source>
</evidence>
<accession>A0A9P5H2U2</accession>
<feature type="transmembrane region" description="Helical" evidence="9">
    <location>
        <begin position="165"/>
        <end position="184"/>
    </location>
</feature>
<evidence type="ECO:0000256" key="5">
    <source>
        <dbReference type="ARBA" id="ARBA00022989"/>
    </source>
</evidence>
<dbReference type="SUPFAM" id="SSF103473">
    <property type="entry name" value="MFS general substrate transporter"/>
    <property type="match status" value="1"/>
</dbReference>
<dbReference type="PROSITE" id="PS50850">
    <property type="entry name" value="MFS"/>
    <property type="match status" value="1"/>
</dbReference>
<feature type="transmembrane region" description="Helical" evidence="9">
    <location>
        <begin position="46"/>
        <end position="65"/>
    </location>
</feature>
<feature type="transmembrane region" description="Helical" evidence="9">
    <location>
        <begin position="395"/>
        <end position="416"/>
    </location>
</feature>
<dbReference type="OrthoDB" id="5667at2759"/>
<evidence type="ECO:0000313" key="11">
    <source>
        <dbReference type="EMBL" id="KAF7547067.1"/>
    </source>
</evidence>
<dbReference type="PANTHER" id="PTHR11360:SF224">
    <property type="entry name" value="MAJOR FACILITATOR SUPERFAMILY (MFS) PROFILE DOMAIN-CONTAINING PROTEIN-RELATED"/>
    <property type="match status" value="1"/>
</dbReference>
<feature type="transmembrane region" description="Helical" evidence="9">
    <location>
        <begin position="107"/>
        <end position="126"/>
    </location>
</feature>
<dbReference type="GO" id="GO:0016020">
    <property type="term" value="C:membrane"/>
    <property type="evidence" value="ECO:0007669"/>
    <property type="project" value="UniProtKB-SubCell"/>
</dbReference>
<dbReference type="EMBL" id="JAANBB010000189">
    <property type="protein sequence ID" value="KAF7547067.1"/>
    <property type="molecule type" value="Genomic_DNA"/>
</dbReference>
<evidence type="ECO:0000256" key="8">
    <source>
        <dbReference type="SAM" id="MobiDB-lite"/>
    </source>
</evidence>
<keyword evidence="5 9" id="KW-1133">Transmembrane helix</keyword>
<name>A0A9P5H2U2_9HYPO</name>
<evidence type="ECO:0000256" key="9">
    <source>
        <dbReference type="SAM" id="Phobius"/>
    </source>
</evidence>
<sequence length="429" mass="45857">MADSTTTLDAATLETGHQSPTELNEKTQEPGEGGARAWLTVAGSSAALFATFGWVNCIGLFQAQYEIDQLKDYPSSTVSWITSVEFFCMLFFSPVGGKLFDNYGPRVPILIGSFLHVFGLMMLSISSKYYQIMLSQSICSGIGSSLVFSPALAAAQTYFQKKRGIALGLVVAGSSIGGVIFPQMAQHLIPGVGFGWAVRICAFLIMGMLIFANLTIKSNWEHTPQAFDPMTYVRPFGELDFCIMAASCFFLYWGLFVPFNYIATEAIHYGMKESLAISLVPILNGASFFGRTIPNLVADKVGRYNVMVVMLLASAVIVLGLWLPGRGDGALITFAVLFGISSGAGIGLGPVLMTNISPPGEFGFRMGTIMSIAAIGTLTSPPIAGAIVADDGGSYRYAAVFSGVDFLLAAFGMGLLRVRLGGWKLNVKI</sequence>
<protein>
    <recommendedName>
        <fullName evidence="10">Major facilitator superfamily (MFS) profile domain-containing protein</fullName>
    </recommendedName>
</protein>
<dbReference type="Gene3D" id="1.20.1250.20">
    <property type="entry name" value="MFS general substrate transporter like domains"/>
    <property type="match status" value="2"/>
</dbReference>
<evidence type="ECO:0000256" key="7">
    <source>
        <dbReference type="ARBA" id="ARBA00023180"/>
    </source>
</evidence>
<feature type="transmembrane region" description="Helical" evidence="9">
    <location>
        <begin position="304"/>
        <end position="323"/>
    </location>
</feature>
<keyword evidence="3" id="KW-0813">Transport</keyword>
<dbReference type="Proteomes" id="UP000722485">
    <property type="component" value="Unassembled WGS sequence"/>
</dbReference>
<evidence type="ECO:0000256" key="4">
    <source>
        <dbReference type="ARBA" id="ARBA00022692"/>
    </source>
</evidence>
<gene>
    <name evidence="11" type="ORF">G7Z17_g7992</name>
</gene>
<feature type="transmembrane region" description="Helical" evidence="9">
    <location>
        <begin position="132"/>
        <end position="153"/>
    </location>
</feature>
<evidence type="ECO:0000256" key="6">
    <source>
        <dbReference type="ARBA" id="ARBA00023136"/>
    </source>
</evidence>
<organism evidence="11 12">
    <name type="scientific">Cylindrodendrum hubeiense</name>
    <dbReference type="NCBI Taxonomy" id="595255"/>
    <lineage>
        <taxon>Eukaryota</taxon>
        <taxon>Fungi</taxon>
        <taxon>Dikarya</taxon>
        <taxon>Ascomycota</taxon>
        <taxon>Pezizomycotina</taxon>
        <taxon>Sordariomycetes</taxon>
        <taxon>Hypocreomycetidae</taxon>
        <taxon>Hypocreales</taxon>
        <taxon>Nectriaceae</taxon>
        <taxon>Cylindrodendrum</taxon>
    </lineage>
</organism>
<evidence type="ECO:0000313" key="12">
    <source>
        <dbReference type="Proteomes" id="UP000722485"/>
    </source>
</evidence>
<feature type="region of interest" description="Disordered" evidence="8">
    <location>
        <begin position="1"/>
        <end position="31"/>
    </location>
</feature>
<feature type="domain" description="Major facilitator superfamily (MFS) profile" evidence="10">
    <location>
        <begin position="1"/>
        <end position="417"/>
    </location>
</feature>
<dbReference type="InterPro" id="IPR050327">
    <property type="entry name" value="Proton-linked_MCT"/>
</dbReference>
<feature type="transmembrane region" description="Helical" evidence="9">
    <location>
        <begin position="196"/>
        <end position="216"/>
    </location>
</feature>
<keyword evidence="12" id="KW-1185">Reference proteome</keyword>
<dbReference type="InterPro" id="IPR011701">
    <property type="entry name" value="MFS"/>
</dbReference>
<evidence type="ECO:0000256" key="3">
    <source>
        <dbReference type="ARBA" id="ARBA00022448"/>
    </source>
</evidence>
<feature type="transmembrane region" description="Helical" evidence="9">
    <location>
        <begin position="77"/>
        <end position="95"/>
    </location>
</feature>
<comment type="caution">
    <text evidence="11">The sequence shown here is derived from an EMBL/GenBank/DDBJ whole genome shotgun (WGS) entry which is preliminary data.</text>
</comment>
<feature type="compositionally biased region" description="Low complexity" evidence="8">
    <location>
        <begin position="1"/>
        <end position="15"/>
    </location>
</feature>
<proteinExistence type="inferred from homology"/>
<dbReference type="Pfam" id="PF07690">
    <property type="entry name" value="MFS_1"/>
    <property type="match status" value="1"/>
</dbReference>
<feature type="transmembrane region" description="Helical" evidence="9">
    <location>
        <begin position="329"/>
        <end position="352"/>
    </location>
</feature>
<feature type="transmembrane region" description="Helical" evidence="9">
    <location>
        <begin position="275"/>
        <end position="292"/>
    </location>
</feature>
<feature type="transmembrane region" description="Helical" evidence="9">
    <location>
        <begin position="236"/>
        <end position="255"/>
    </location>
</feature>
<reference evidence="11" key="1">
    <citation type="submission" date="2020-03" db="EMBL/GenBank/DDBJ databases">
        <title>Draft Genome Sequence of Cylindrodendrum hubeiense.</title>
        <authorList>
            <person name="Buettner E."/>
            <person name="Kellner H."/>
        </authorList>
    </citation>
    <scope>NUCLEOTIDE SEQUENCE</scope>
    <source>
        <strain evidence="11">IHI 201604</strain>
    </source>
</reference>
<dbReference type="InterPro" id="IPR036259">
    <property type="entry name" value="MFS_trans_sf"/>
</dbReference>
<feature type="transmembrane region" description="Helical" evidence="9">
    <location>
        <begin position="364"/>
        <end position="389"/>
    </location>
</feature>
<dbReference type="GO" id="GO:0022857">
    <property type="term" value="F:transmembrane transporter activity"/>
    <property type="evidence" value="ECO:0007669"/>
    <property type="project" value="InterPro"/>
</dbReference>
<dbReference type="AlphaFoldDB" id="A0A9P5H2U2"/>
<keyword evidence="6 9" id="KW-0472">Membrane</keyword>
<comment type="subcellular location">
    <subcellularLocation>
        <location evidence="1">Membrane</location>
        <topology evidence="1">Multi-pass membrane protein</topology>
    </subcellularLocation>
</comment>
<evidence type="ECO:0000256" key="1">
    <source>
        <dbReference type="ARBA" id="ARBA00004141"/>
    </source>
</evidence>
<keyword evidence="4 9" id="KW-0812">Transmembrane</keyword>
<evidence type="ECO:0000259" key="10">
    <source>
        <dbReference type="PROSITE" id="PS50850"/>
    </source>
</evidence>
<dbReference type="CDD" id="cd17352">
    <property type="entry name" value="MFS_MCT_SLC16"/>
    <property type="match status" value="1"/>
</dbReference>
<keyword evidence="7" id="KW-0325">Glycoprotein</keyword>